<protein>
    <submittedName>
        <fullName evidence="11">Cation:proton antiporter</fullName>
    </submittedName>
</protein>
<dbReference type="Proteomes" id="UP001589865">
    <property type="component" value="Unassembled WGS sequence"/>
</dbReference>
<proteinExistence type="predicted"/>
<evidence type="ECO:0000256" key="8">
    <source>
        <dbReference type="ARBA" id="ARBA00023136"/>
    </source>
</evidence>
<keyword evidence="7" id="KW-0406">Ion transport</keyword>
<dbReference type="PANTHER" id="PTHR32507:SF8">
    <property type="entry name" value="CNH1P"/>
    <property type="match status" value="1"/>
</dbReference>
<feature type="transmembrane region" description="Helical" evidence="9">
    <location>
        <begin position="95"/>
        <end position="118"/>
    </location>
</feature>
<comment type="caution">
    <text evidence="11">The sequence shown here is derived from an EMBL/GenBank/DDBJ whole genome shotgun (WGS) entry which is preliminary data.</text>
</comment>
<dbReference type="InterPro" id="IPR006153">
    <property type="entry name" value="Cation/H_exchanger_TM"/>
</dbReference>
<evidence type="ECO:0000256" key="6">
    <source>
        <dbReference type="ARBA" id="ARBA00022989"/>
    </source>
</evidence>
<dbReference type="InterPro" id="IPR038770">
    <property type="entry name" value="Na+/solute_symporter_sf"/>
</dbReference>
<dbReference type="Pfam" id="PF00999">
    <property type="entry name" value="Na_H_Exchanger"/>
    <property type="match status" value="1"/>
</dbReference>
<comment type="subcellular location">
    <subcellularLocation>
        <location evidence="1">Cell membrane</location>
        <topology evidence="1">Multi-pass membrane protein</topology>
    </subcellularLocation>
</comment>
<evidence type="ECO:0000313" key="12">
    <source>
        <dbReference type="Proteomes" id="UP001589865"/>
    </source>
</evidence>
<organism evidence="11 12">
    <name type="scientific">Roseomonas elaeocarpi</name>
    <dbReference type="NCBI Taxonomy" id="907779"/>
    <lineage>
        <taxon>Bacteria</taxon>
        <taxon>Pseudomonadati</taxon>
        <taxon>Pseudomonadota</taxon>
        <taxon>Alphaproteobacteria</taxon>
        <taxon>Acetobacterales</taxon>
        <taxon>Roseomonadaceae</taxon>
        <taxon>Roseomonas</taxon>
    </lineage>
</organism>
<feature type="transmembrane region" description="Helical" evidence="9">
    <location>
        <begin position="345"/>
        <end position="364"/>
    </location>
</feature>
<dbReference type="Gene3D" id="1.20.1530.20">
    <property type="match status" value="1"/>
</dbReference>
<evidence type="ECO:0000256" key="4">
    <source>
        <dbReference type="ARBA" id="ARBA00022475"/>
    </source>
</evidence>
<evidence type="ECO:0000256" key="2">
    <source>
        <dbReference type="ARBA" id="ARBA00022448"/>
    </source>
</evidence>
<feature type="transmembrane region" description="Helical" evidence="9">
    <location>
        <begin position="235"/>
        <end position="265"/>
    </location>
</feature>
<feature type="transmembrane region" description="Helical" evidence="9">
    <location>
        <begin position="30"/>
        <end position="46"/>
    </location>
</feature>
<keyword evidence="4" id="KW-1003">Cell membrane</keyword>
<evidence type="ECO:0000256" key="1">
    <source>
        <dbReference type="ARBA" id="ARBA00004651"/>
    </source>
</evidence>
<dbReference type="RefSeq" id="WP_377046618.1">
    <property type="nucleotide sequence ID" value="NZ_JBHLUN010000017.1"/>
</dbReference>
<dbReference type="EMBL" id="JBHLUN010000017">
    <property type="protein sequence ID" value="MFC0410865.1"/>
    <property type="molecule type" value="Genomic_DNA"/>
</dbReference>
<reference evidence="11 12" key="1">
    <citation type="submission" date="2024-09" db="EMBL/GenBank/DDBJ databases">
        <authorList>
            <person name="Sun Q."/>
            <person name="Mori K."/>
        </authorList>
    </citation>
    <scope>NUCLEOTIDE SEQUENCE [LARGE SCALE GENOMIC DNA]</scope>
    <source>
        <strain evidence="11 12">TBRC 5777</strain>
    </source>
</reference>
<keyword evidence="6 9" id="KW-1133">Transmembrane helix</keyword>
<name>A0ABV6JYQ0_9PROT</name>
<gene>
    <name evidence="11" type="ORF">ACFFGY_21660</name>
</gene>
<keyword evidence="3" id="KW-0050">Antiport</keyword>
<keyword evidence="2" id="KW-0813">Transport</keyword>
<evidence type="ECO:0000256" key="5">
    <source>
        <dbReference type="ARBA" id="ARBA00022692"/>
    </source>
</evidence>
<keyword evidence="12" id="KW-1185">Reference proteome</keyword>
<evidence type="ECO:0000256" key="3">
    <source>
        <dbReference type="ARBA" id="ARBA00022449"/>
    </source>
</evidence>
<keyword evidence="8 9" id="KW-0472">Membrane</keyword>
<feature type="transmembrane region" description="Helical" evidence="9">
    <location>
        <begin position="313"/>
        <end position="333"/>
    </location>
</feature>
<feature type="transmembrane region" description="Helical" evidence="9">
    <location>
        <begin position="285"/>
        <end position="307"/>
    </location>
</feature>
<feature type="transmembrane region" description="Helical" evidence="9">
    <location>
        <begin position="194"/>
        <end position="215"/>
    </location>
</feature>
<feature type="transmembrane region" description="Helical" evidence="9">
    <location>
        <begin position="6"/>
        <end position="23"/>
    </location>
</feature>
<evidence type="ECO:0000256" key="9">
    <source>
        <dbReference type="SAM" id="Phobius"/>
    </source>
</evidence>
<accession>A0ABV6JYQ0</accession>
<keyword evidence="5 9" id="KW-0812">Transmembrane</keyword>
<evidence type="ECO:0000259" key="10">
    <source>
        <dbReference type="Pfam" id="PF00999"/>
    </source>
</evidence>
<dbReference type="PANTHER" id="PTHR32507">
    <property type="entry name" value="NA(+)/H(+) ANTIPORTER 1"/>
    <property type="match status" value="1"/>
</dbReference>
<evidence type="ECO:0000313" key="11">
    <source>
        <dbReference type="EMBL" id="MFC0410865.1"/>
    </source>
</evidence>
<feature type="transmembrane region" description="Helical" evidence="9">
    <location>
        <begin position="376"/>
        <end position="401"/>
    </location>
</feature>
<sequence length="419" mass="45022">MHIEGYTLLLLGLGLLILLVAWLPLMVNRLPLSLPIVCVAIGFALFRSGLLPLDLHRLDHDGISEHLNEAVVLIALMGAGLKLDRPFGWRRWESTWRLLIVAMPLTIAGVAVLARLGLELPWAACLLLGAALSPTDPVLASDVQTGPPGQGEEGEVRFALTSEAGLNDGLAFPFVVLAVAMVRPEEVDWGHWLAVEFLGELVLGAAIGAVVGRVLGWIMFRLPALKLSDTGDGLVAVAATLITYAVALAIGANGFVAVFVAALAIRRTEPDAQFHHAMSGFAEQVERVMVMAVLVLFGWAIGAGLLAPLTWGGAALGLALIFVLRPVAAWVGFLGNRVPWRAKALLAFFGIRGIGTLFYLQYAFARAEFEVRDTVWAVAGFTVLVSVVLHGATSTPLMQMAERHLRARRRKRVRIPEAG</sequence>
<feature type="domain" description="Cation/H+ exchanger transmembrane" evidence="10">
    <location>
        <begin position="16"/>
        <end position="398"/>
    </location>
</feature>
<evidence type="ECO:0000256" key="7">
    <source>
        <dbReference type="ARBA" id="ARBA00023065"/>
    </source>
</evidence>